<feature type="domain" description="Lipopolysaccharide assembly protein A" evidence="7">
    <location>
        <begin position="23"/>
        <end position="83"/>
    </location>
</feature>
<feature type="compositionally biased region" description="Basic and acidic residues" evidence="5">
    <location>
        <begin position="117"/>
        <end position="132"/>
    </location>
</feature>
<feature type="region of interest" description="Disordered" evidence="5">
    <location>
        <begin position="74"/>
        <end position="94"/>
    </location>
</feature>
<reference evidence="8 9" key="1">
    <citation type="submission" date="2016-10" db="EMBL/GenBank/DDBJ databases">
        <authorList>
            <person name="de Groot N.N."/>
        </authorList>
    </citation>
    <scope>NUCLEOTIDE SEQUENCE [LARGE SCALE GENOMIC DNA]</scope>
    <source>
        <strain evidence="8 9">DSM 15695</strain>
    </source>
</reference>
<evidence type="ECO:0000313" key="9">
    <source>
        <dbReference type="Proteomes" id="UP000198833"/>
    </source>
</evidence>
<evidence type="ECO:0000256" key="1">
    <source>
        <dbReference type="ARBA" id="ARBA00022475"/>
    </source>
</evidence>
<dbReference type="PANTHER" id="PTHR41335">
    <property type="entry name" value="MEMBRANE PROTEIN-RELATED"/>
    <property type="match status" value="1"/>
</dbReference>
<proteinExistence type="predicted"/>
<dbReference type="RefSeq" id="WP_092570128.1">
    <property type="nucleotide sequence ID" value="NZ_CALUDV010000020.1"/>
</dbReference>
<keyword evidence="4 6" id="KW-0472">Membrane</keyword>
<dbReference type="EMBL" id="FOEN01000001">
    <property type="protein sequence ID" value="SEP68072.1"/>
    <property type="molecule type" value="Genomic_DNA"/>
</dbReference>
<name>A0A1H8ZUD4_9LACT</name>
<keyword evidence="9" id="KW-1185">Reference proteome</keyword>
<dbReference type="AlphaFoldDB" id="A0A1H8ZUD4"/>
<evidence type="ECO:0000256" key="6">
    <source>
        <dbReference type="SAM" id="Phobius"/>
    </source>
</evidence>
<evidence type="ECO:0000313" key="8">
    <source>
        <dbReference type="EMBL" id="SEP68072.1"/>
    </source>
</evidence>
<dbReference type="Pfam" id="PF06305">
    <property type="entry name" value="LapA_dom"/>
    <property type="match status" value="1"/>
</dbReference>
<evidence type="ECO:0000256" key="3">
    <source>
        <dbReference type="ARBA" id="ARBA00022989"/>
    </source>
</evidence>
<evidence type="ECO:0000259" key="7">
    <source>
        <dbReference type="Pfam" id="PF06305"/>
    </source>
</evidence>
<gene>
    <name evidence="8" type="ORF">SAMN04488558_101341</name>
</gene>
<evidence type="ECO:0000256" key="5">
    <source>
        <dbReference type="SAM" id="MobiDB-lite"/>
    </source>
</evidence>
<dbReference type="InterPro" id="IPR010445">
    <property type="entry name" value="LapA_dom"/>
</dbReference>
<dbReference type="Proteomes" id="UP000198833">
    <property type="component" value="Unassembled WGS sequence"/>
</dbReference>
<keyword evidence="2 6" id="KW-0812">Transmembrane</keyword>
<dbReference type="STRING" id="89093.SAMN04488558_101341"/>
<dbReference type="GO" id="GO:0005886">
    <property type="term" value="C:plasma membrane"/>
    <property type="evidence" value="ECO:0007669"/>
    <property type="project" value="InterPro"/>
</dbReference>
<accession>A0A1H8ZUD4</accession>
<sequence length="152" mass="17342">MKEQWKVITMIIALILVVVFALQNTRAVLVDLFVVNFQVPLVLVILFSLLVGVIVGLLTSMAAIQSNRKDNTSLNKELDSLKRTHQENLNEKDAQIRQLREEIEQQRHIATYEPESVESHTTETDFNHHEASQSDDPSLAEEDNSYVTDQKL</sequence>
<dbReference type="OrthoDB" id="2990728at2"/>
<keyword evidence="1" id="KW-1003">Cell membrane</keyword>
<evidence type="ECO:0000256" key="2">
    <source>
        <dbReference type="ARBA" id="ARBA00022692"/>
    </source>
</evidence>
<keyword evidence="3 6" id="KW-1133">Transmembrane helix</keyword>
<evidence type="ECO:0000256" key="4">
    <source>
        <dbReference type="ARBA" id="ARBA00023136"/>
    </source>
</evidence>
<protein>
    <submittedName>
        <fullName evidence="8">Uncharacterized integral membrane protein</fullName>
    </submittedName>
</protein>
<organism evidence="8 9">
    <name type="scientific">Ignavigranum ruoffiae</name>
    <dbReference type="NCBI Taxonomy" id="89093"/>
    <lineage>
        <taxon>Bacteria</taxon>
        <taxon>Bacillati</taxon>
        <taxon>Bacillota</taxon>
        <taxon>Bacilli</taxon>
        <taxon>Lactobacillales</taxon>
        <taxon>Aerococcaceae</taxon>
        <taxon>Ignavigranum</taxon>
    </lineage>
</organism>
<feature type="region of interest" description="Disordered" evidence="5">
    <location>
        <begin position="109"/>
        <end position="152"/>
    </location>
</feature>
<dbReference type="PANTHER" id="PTHR41335:SF1">
    <property type="entry name" value="MEMBRANE PROTEIN"/>
    <property type="match status" value="1"/>
</dbReference>
<feature type="transmembrane region" description="Helical" evidence="6">
    <location>
        <begin position="37"/>
        <end position="59"/>
    </location>
</feature>